<evidence type="ECO:0000259" key="3">
    <source>
        <dbReference type="PROSITE" id="PS51000"/>
    </source>
</evidence>
<keyword evidence="1" id="KW-0805">Transcription regulation</keyword>
<proteinExistence type="predicted"/>
<dbReference type="AlphaFoldDB" id="A0A9X2VSE5"/>
<dbReference type="Proteomes" id="UP001141259">
    <property type="component" value="Unassembled WGS sequence"/>
</dbReference>
<evidence type="ECO:0000313" key="5">
    <source>
        <dbReference type="Proteomes" id="UP001141259"/>
    </source>
</evidence>
<dbReference type="InterPro" id="IPR036388">
    <property type="entry name" value="WH-like_DNA-bd_sf"/>
</dbReference>
<reference evidence="4" key="1">
    <citation type="submission" date="2022-08" db="EMBL/GenBank/DDBJ databases">
        <authorList>
            <person name="Tistechok S."/>
            <person name="Samborskyy M."/>
            <person name="Roman I."/>
        </authorList>
    </citation>
    <scope>NUCLEOTIDE SEQUENCE</scope>
    <source>
        <strain evidence="4">DSM 103496</strain>
    </source>
</reference>
<comment type="caution">
    <text evidence="4">The sequence shown here is derived from an EMBL/GenBank/DDBJ whole genome shotgun (WGS) entry which is preliminary data.</text>
</comment>
<name>A0A9X2VSE5_9PSEU</name>
<accession>A0A9X2VSE5</accession>
<dbReference type="InterPro" id="IPR028349">
    <property type="entry name" value="PafC-like"/>
</dbReference>
<evidence type="ECO:0000256" key="1">
    <source>
        <dbReference type="ARBA" id="ARBA00023015"/>
    </source>
</evidence>
<dbReference type="PROSITE" id="PS51000">
    <property type="entry name" value="HTH_DEOR_2"/>
    <property type="match status" value="1"/>
</dbReference>
<feature type="domain" description="HTH deoR-type" evidence="3">
    <location>
        <begin position="4"/>
        <end position="59"/>
    </location>
</feature>
<keyword evidence="5" id="KW-1185">Reference proteome</keyword>
<dbReference type="GO" id="GO:0003700">
    <property type="term" value="F:DNA-binding transcription factor activity"/>
    <property type="evidence" value="ECO:0007669"/>
    <property type="project" value="InterPro"/>
</dbReference>
<dbReference type="Pfam" id="PF25583">
    <property type="entry name" value="WCX"/>
    <property type="match status" value="1"/>
</dbReference>
<evidence type="ECO:0000313" key="4">
    <source>
        <dbReference type="EMBL" id="MCS7481482.1"/>
    </source>
</evidence>
<dbReference type="PROSITE" id="PS52050">
    <property type="entry name" value="WYL"/>
    <property type="match status" value="1"/>
</dbReference>
<protein>
    <submittedName>
        <fullName evidence="4">YafY family transcriptional regulator</fullName>
    </submittedName>
</protein>
<dbReference type="Pfam" id="PF08279">
    <property type="entry name" value="HTH_11"/>
    <property type="match status" value="1"/>
</dbReference>
<organism evidence="4 5">
    <name type="scientific">Umezawaea endophytica</name>
    <dbReference type="NCBI Taxonomy" id="1654476"/>
    <lineage>
        <taxon>Bacteria</taxon>
        <taxon>Bacillati</taxon>
        <taxon>Actinomycetota</taxon>
        <taxon>Actinomycetes</taxon>
        <taxon>Pseudonocardiales</taxon>
        <taxon>Pseudonocardiaceae</taxon>
        <taxon>Umezawaea</taxon>
    </lineage>
</organism>
<dbReference type="PIRSF" id="PIRSF016838">
    <property type="entry name" value="PafC"/>
    <property type="match status" value="1"/>
</dbReference>
<dbReference type="InterPro" id="IPR013196">
    <property type="entry name" value="HTH_11"/>
</dbReference>
<dbReference type="PANTHER" id="PTHR34580">
    <property type="match status" value="1"/>
</dbReference>
<dbReference type="InterPro" id="IPR051534">
    <property type="entry name" value="CBASS_pafABC_assoc_protein"/>
</dbReference>
<dbReference type="EMBL" id="JANYMP010000018">
    <property type="protein sequence ID" value="MCS7481482.1"/>
    <property type="molecule type" value="Genomic_DNA"/>
</dbReference>
<evidence type="ECO:0000256" key="2">
    <source>
        <dbReference type="ARBA" id="ARBA00023163"/>
    </source>
</evidence>
<dbReference type="InterPro" id="IPR026881">
    <property type="entry name" value="WYL_dom"/>
</dbReference>
<sequence length="319" mass="35063">MLETSARLLRLLSLLQVRRDWTGADLAGRLGVDVRTVRRDVDKLRSLGYPVNATSGVTGGYQLGAGAELPPLLLDDDEAVAVAIGLRTAANGTVSGIGEASVRALTKLDQVLPSRLRRRVGALAAHTSTLAPFGPTIDAGTLTTIAGATRDHQAIRFRYQARDSEAAPRHVEPQGMVHTGRRWYLVAWDVDRADWRTFRLDRIDGEPTLAARFPPREPPHEDLAVYISRQVSSVAYRHQARLVVHAPIEVVQEETSPTSVSLDPIDEHTCLMTTGAERLDVLAIHLGVMGFDFDVLDPPELREHLRVLGERFMKAARTV</sequence>
<dbReference type="InterPro" id="IPR036390">
    <property type="entry name" value="WH_DNA-bd_sf"/>
</dbReference>
<dbReference type="SUPFAM" id="SSF46785">
    <property type="entry name" value="Winged helix' DNA-binding domain"/>
    <property type="match status" value="1"/>
</dbReference>
<dbReference type="InterPro" id="IPR057727">
    <property type="entry name" value="WCX_dom"/>
</dbReference>
<keyword evidence="2" id="KW-0804">Transcription</keyword>
<dbReference type="InterPro" id="IPR001034">
    <property type="entry name" value="DeoR_HTH"/>
</dbReference>
<gene>
    <name evidence="4" type="ORF">NZH93_31895</name>
</gene>
<dbReference type="Pfam" id="PF13280">
    <property type="entry name" value="WYL"/>
    <property type="match status" value="1"/>
</dbReference>
<dbReference type="PANTHER" id="PTHR34580:SF3">
    <property type="entry name" value="PROTEIN PAFB"/>
    <property type="match status" value="1"/>
</dbReference>
<dbReference type="RefSeq" id="WP_259626970.1">
    <property type="nucleotide sequence ID" value="NZ_JANYMP010000018.1"/>
</dbReference>
<dbReference type="Gene3D" id="1.10.10.10">
    <property type="entry name" value="Winged helix-like DNA-binding domain superfamily/Winged helix DNA-binding domain"/>
    <property type="match status" value="1"/>
</dbReference>